<dbReference type="Pfam" id="PF09388">
    <property type="entry name" value="SpoOE-like"/>
    <property type="match status" value="1"/>
</dbReference>
<dbReference type="AlphaFoldDB" id="A0A498R1H7"/>
<evidence type="ECO:0000313" key="1">
    <source>
        <dbReference type="EMBL" id="VBB05201.1"/>
    </source>
</evidence>
<name>A0A498R1H7_9FIRM</name>
<gene>
    <name evidence="1" type="ORF">LUCI_0408</name>
</gene>
<dbReference type="Proteomes" id="UP000277811">
    <property type="component" value="Unassembled WGS sequence"/>
</dbReference>
<protein>
    <submittedName>
        <fullName evidence="1">Spo0e like sporulation regulatory protein</fullName>
    </submittedName>
</protein>
<dbReference type="GO" id="GO:0046983">
    <property type="term" value="F:protein dimerization activity"/>
    <property type="evidence" value="ECO:0007669"/>
    <property type="project" value="InterPro"/>
</dbReference>
<dbReference type="GO" id="GO:0043937">
    <property type="term" value="P:regulation of sporulation"/>
    <property type="evidence" value="ECO:0007669"/>
    <property type="project" value="InterPro"/>
</dbReference>
<reference evidence="1 2" key="1">
    <citation type="submission" date="2018-06" db="EMBL/GenBank/DDBJ databases">
        <authorList>
            <person name="Strepis N."/>
        </authorList>
    </citation>
    <scope>NUCLEOTIDE SEQUENCE [LARGE SCALE GENOMIC DNA]</scope>
    <source>
        <strain evidence="1">LUCI</strain>
    </source>
</reference>
<sequence>MHDRKKLWREIEQLQEKLHEIVSKKGINSPDAMRVSQEFRNKMKEYNELKMM</sequence>
<dbReference type="OrthoDB" id="2692170at2"/>
<evidence type="ECO:0000313" key="2">
    <source>
        <dbReference type="Proteomes" id="UP000277811"/>
    </source>
</evidence>
<proteinExistence type="predicted"/>
<dbReference type="Gene3D" id="4.10.280.10">
    <property type="entry name" value="Helix-loop-helix DNA-binding domain"/>
    <property type="match status" value="1"/>
</dbReference>
<dbReference type="SUPFAM" id="SSF140500">
    <property type="entry name" value="BAS1536-like"/>
    <property type="match status" value="1"/>
</dbReference>
<keyword evidence="2" id="KW-1185">Reference proteome</keyword>
<organism evidence="1 2">
    <name type="scientific">Lucifera butyrica</name>
    <dbReference type="NCBI Taxonomy" id="1351585"/>
    <lineage>
        <taxon>Bacteria</taxon>
        <taxon>Bacillati</taxon>
        <taxon>Bacillota</taxon>
        <taxon>Negativicutes</taxon>
        <taxon>Veillonellales</taxon>
        <taxon>Veillonellaceae</taxon>
        <taxon>Lucifera</taxon>
    </lineage>
</organism>
<dbReference type="InterPro" id="IPR018540">
    <property type="entry name" value="Spo0E-like"/>
</dbReference>
<dbReference type="InterPro" id="IPR037208">
    <property type="entry name" value="Spo0E-like_sf"/>
</dbReference>
<dbReference type="InterPro" id="IPR036638">
    <property type="entry name" value="HLH_DNA-bd_sf"/>
</dbReference>
<dbReference type="EMBL" id="UPPP01000054">
    <property type="protein sequence ID" value="VBB05201.1"/>
    <property type="molecule type" value="Genomic_DNA"/>
</dbReference>
<accession>A0A498R1H7</accession>
<dbReference type="RefSeq" id="WP_122626207.1">
    <property type="nucleotide sequence ID" value="NZ_UPPP01000054.1"/>
</dbReference>